<name>A0A3S8ZX86_9NEIS</name>
<comment type="subcellular location">
    <subcellularLocation>
        <location evidence="1 6">Cytoplasm</location>
        <location evidence="1 6">Nucleoid</location>
    </subcellularLocation>
</comment>
<evidence type="ECO:0000256" key="4">
    <source>
        <dbReference type="ARBA" id="ARBA00022490"/>
    </source>
</evidence>
<dbReference type="KEGG" id="iod:EJO50_05705"/>
<evidence type="ECO:0000256" key="6">
    <source>
        <dbReference type="HAMAP-Rule" id="MF_00194"/>
    </source>
</evidence>
<dbReference type="InterPro" id="IPR007476">
    <property type="entry name" value="RdgC"/>
</dbReference>
<dbReference type="Pfam" id="PF04381">
    <property type="entry name" value="RdgC"/>
    <property type="match status" value="1"/>
</dbReference>
<evidence type="ECO:0000313" key="7">
    <source>
        <dbReference type="EMBL" id="AZN38089.1"/>
    </source>
</evidence>
<dbReference type="GO" id="GO:0006310">
    <property type="term" value="P:DNA recombination"/>
    <property type="evidence" value="ECO:0007669"/>
    <property type="project" value="UniProtKB-UniRule"/>
</dbReference>
<gene>
    <name evidence="6" type="primary">rdgC</name>
    <name evidence="7" type="ORF">EJO50_05705</name>
</gene>
<dbReference type="GO" id="GO:0000018">
    <property type="term" value="P:regulation of DNA recombination"/>
    <property type="evidence" value="ECO:0007669"/>
    <property type="project" value="TreeGrafter"/>
</dbReference>
<dbReference type="OrthoDB" id="5290530at2"/>
<protein>
    <recommendedName>
        <fullName evidence="3 6">Recombination-associated protein RdgC</fullName>
    </recommendedName>
</protein>
<comment type="similarity">
    <text evidence="2 6">Belongs to the RdgC family.</text>
</comment>
<reference evidence="7 8" key="1">
    <citation type="submission" date="2018-12" db="EMBL/GenBank/DDBJ databases">
        <title>Complete genome sequence of Iodobacter sp. H11R3.</title>
        <authorList>
            <person name="Bae J.-W."/>
        </authorList>
    </citation>
    <scope>NUCLEOTIDE SEQUENCE [LARGE SCALE GENOMIC DNA]</scope>
    <source>
        <strain evidence="7 8">H11R3</strain>
    </source>
</reference>
<accession>A0A3S8ZX86</accession>
<evidence type="ECO:0000256" key="1">
    <source>
        <dbReference type="ARBA" id="ARBA00004453"/>
    </source>
</evidence>
<dbReference type="GO" id="GO:0005737">
    <property type="term" value="C:cytoplasm"/>
    <property type="evidence" value="ECO:0007669"/>
    <property type="project" value="UniProtKB-UniRule"/>
</dbReference>
<evidence type="ECO:0000313" key="8">
    <source>
        <dbReference type="Proteomes" id="UP000282438"/>
    </source>
</evidence>
<evidence type="ECO:0000256" key="3">
    <source>
        <dbReference type="ARBA" id="ARBA00022296"/>
    </source>
</evidence>
<dbReference type="PANTHER" id="PTHR38103:SF1">
    <property type="entry name" value="RECOMBINATION-ASSOCIATED PROTEIN RDGC"/>
    <property type="match status" value="1"/>
</dbReference>
<organism evidence="7 8">
    <name type="scientific">Iodobacter ciconiae</name>
    <dbReference type="NCBI Taxonomy" id="2496266"/>
    <lineage>
        <taxon>Bacteria</taxon>
        <taxon>Pseudomonadati</taxon>
        <taxon>Pseudomonadota</taxon>
        <taxon>Betaproteobacteria</taxon>
        <taxon>Neisseriales</taxon>
        <taxon>Chitinibacteraceae</taxon>
        <taxon>Iodobacter</taxon>
    </lineage>
</organism>
<evidence type="ECO:0000256" key="5">
    <source>
        <dbReference type="ARBA" id="ARBA00023172"/>
    </source>
</evidence>
<proteinExistence type="inferred from homology"/>
<keyword evidence="5 6" id="KW-0233">DNA recombination</keyword>
<dbReference type="AlphaFoldDB" id="A0A3S8ZX86"/>
<comment type="function">
    <text evidence="6">May be involved in recombination.</text>
</comment>
<keyword evidence="4 6" id="KW-0963">Cytoplasm</keyword>
<keyword evidence="8" id="KW-1185">Reference proteome</keyword>
<dbReference type="EMBL" id="CP034433">
    <property type="protein sequence ID" value="AZN38089.1"/>
    <property type="molecule type" value="Genomic_DNA"/>
</dbReference>
<sequence length="302" mass="34140">MLWFRNIQLYRLSPEHALSAESIAESLIKKPFFPCGSHDLMSQGWIPPAPHVPDEFIFARQEMVLVCLKTEEKILPAVVVKQEAEERIRHIEEEEARKVGRKEAKDIRERVAEELRPRAFTRVSTHRALIDLKLNLILVDSAAAAKAENLLVSLRDALGSLPTRLIQTQTTPQTAMTSWLENEVPEPFELDADCELKFPGDDGAIARFVRQDLHSDEVKQHLATGKLVSKMGMAWNERIAFQLTEKLEIKRMSMLDVLQDELKDADVDTQDAMFESSFALATGELRQFIPGLITALGEELAS</sequence>
<dbReference type="NCBIfam" id="NF001464">
    <property type="entry name" value="PRK00321.1-5"/>
    <property type="match status" value="1"/>
</dbReference>
<evidence type="ECO:0000256" key="2">
    <source>
        <dbReference type="ARBA" id="ARBA00008657"/>
    </source>
</evidence>
<dbReference type="GO" id="GO:0003690">
    <property type="term" value="F:double-stranded DNA binding"/>
    <property type="evidence" value="ECO:0007669"/>
    <property type="project" value="TreeGrafter"/>
</dbReference>
<dbReference type="HAMAP" id="MF_00194">
    <property type="entry name" value="RdgC"/>
    <property type="match status" value="1"/>
</dbReference>
<dbReference type="GO" id="GO:0043590">
    <property type="term" value="C:bacterial nucleoid"/>
    <property type="evidence" value="ECO:0007669"/>
    <property type="project" value="TreeGrafter"/>
</dbReference>
<dbReference type="Proteomes" id="UP000282438">
    <property type="component" value="Chromosome"/>
</dbReference>
<dbReference type="PANTHER" id="PTHR38103">
    <property type="entry name" value="RECOMBINATION-ASSOCIATED PROTEIN RDGC"/>
    <property type="match status" value="1"/>
</dbReference>